<evidence type="ECO:0000313" key="5">
    <source>
        <dbReference type="Proteomes" id="UP000199053"/>
    </source>
</evidence>
<dbReference type="PROSITE" id="PS50110">
    <property type="entry name" value="RESPONSE_REGULATORY"/>
    <property type="match status" value="1"/>
</dbReference>
<dbReference type="InterPro" id="IPR006675">
    <property type="entry name" value="HDIG_dom"/>
</dbReference>
<evidence type="ECO:0000313" key="4">
    <source>
        <dbReference type="EMBL" id="SDL38947.1"/>
    </source>
</evidence>
<name>A0A1G9JN01_9BACT</name>
<gene>
    <name evidence="4" type="ORF">SAMN05660337_2875</name>
</gene>
<organism evidence="4 5">
    <name type="scientific">Maridesulfovibrio ferrireducens</name>
    <dbReference type="NCBI Taxonomy" id="246191"/>
    <lineage>
        <taxon>Bacteria</taxon>
        <taxon>Pseudomonadati</taxon>
        <taxon>Thermodesulfobacteriota</taxon>
        <taxon>Desulfovibrionia</taxon>
        <taxon>Desulfovibrionales</taxon>
        <taxon>Desulfovibrionaceae</taxon>
        <taxon>Maridesulfovibrio</taxon>
    </lineage>
</organism>
<dbReference type="CDD" id="cd00077">
    <property type="entry name" value="HDc"/>
    <property type="match status" value="1"/>
</dbReference>
<reference evidence="5" key="1">
    <citation type="submission" date="2016-10" db="EMBL/GenBank/DDBJ databases">
        <authorList>
            <person name="Varghese N."/>
            <person name="Submissions S."/>
        </authorList>
    </citation>
    <scope>NUCLEOTIDE SEQUENCE [LARGE SCALE GENOMIC DNA]</scope>
    <source>
        <strain evidence="5">DSM 16995</strain>
    </source>
</reference>
<dbReference type="PANTHER" id="PTHR33525">
    <property type="match status" value="1"/>
</dbReference>
<dbReference type="InterPro" id="IPR011006">
    <property type="entry name" value="CheY-like_superfamily"/>
</dbReference>
<evidence type="ECO:0000259" key="3">
    <source>
        <dbReference type="PROSITE" id="PS51833"/>
    </source>
</evidence>
<dbReference type="OrthoDB" id="9803649at2"/>
<feature type="domain" description="Response regulatory" evidence="2">
    <location>
        <begin position="7"/>
        <end position="122"/>
    </location>
</feature>
<dbReference type="InterPro" id="IPR052340">
    <property type="entry name" value="RNase_Y/CdgJ"/>
</dbReference>
<evidence type="ECO:0000256" key="1">
    <source>
        <dbReference type="PROSITE-ProRule" id="PRU00169"/>
    </source>
</evidence>
<feature type="domain" description="HDOD" evidence="3">
    <location>
        <begin position="143"/>
        <end position="339"/>
    </location>
</feature>
<dbReference type="InterPro" id="IPR001789">
    <property type="entry name" value="Sig_transdc_resp-reg_receiver"/>
</dbReference>
<dbReference type="SMART" id="SM00448">
    <property type="entry name" value="REC"/>
    <property type="match status" value="1"/>
</dbReference>
<dbReference type="SUPFAM" id="SSF52172">
    <property type="entry name" value="CheY-like"/>
    <property type="match status" value="1"/>
</dbReference>
<dbReference type="InterPro" id="IPR014626">
    <property type="entry name" value="Sig_transdc_resp-reg_put"/>
</dbReference>
<dbReference type="Gene3D" id="1.10.3210.10">
    <property type="entry name" value="Hypothetical protein af1432"/>
    <property type="match status" value="1"/>
</dbReference>
<dbReference type="GO" id="GO:0000160">
    <property type="term" value="P:phosphorelay signal transduction system"/>
    <property type="evidence" value="ECO:0007669"/>
    <property type="project" value="InterPro"/>
</dbReference>
<dbReference type="SUPFAM" id="SSF109604">
    <property type="entry name" value="HD-domain/PDEase-like"/>
    <property type="match status" value="1"/>
</dbReference>
<dbReference type="PANTHER" id="PTHR33525:SF3">
    <property type="entry name" value="RIBONUCLEASE Y"/>
    <property type="match status" value="1"/>
</dbReference>
<evidence type="ECO:0000259" key="2">
    <source>
        <dbReference type="PROSITE" id="PS50110"/>
    </source>
</evidence>
<dbReference type="PIRSF" id="PIRSF036883">
    <property type="entry name" value="RR_HD-GYP_mod"/>
    <property type="match status" value="1"/>
</dbReference>
<sequence length="409" mass="45845">MPKSKNNILFVDEDKNQIEAFKKMLMPMSGQWELHFANSAKEALELIEIQPFDIVVTDFHTTGLPDGELISEVRKQQPGAIRFILSKDQNTNKSMHSAMYAHQFISKPCSAKELIETIERCLRLKNIFLNERVSKAIASIDELPVMPSLYIKLEKELRKEDVSIKNIGLLISEDLAITSGILKLVNSSFFGLYSKVTTPEKAATMLGISTIKGLVLGMHIFNSSKTEYLDFSIEDLGEHCLYTALLARAVIQAEGADTDTAEKTFLAGFLHDIGKLILCVSYQPEYSEILKIVQNENIPMSVAEKEIFGFTHAEVGAYLLALWGFDETVVEAVYSHHNLTESGSDMLSPAAAVHIADTFEHELRLRHQENAPHILNAEWLEKNGFSSKLVGWLEVCAQQLDKDLTNINQ</sequence>
<dbReference type="PROSITE" id="PS51833">
    <property type="entry name" value="HDOD"/>
    <property type="match status" value="1"/>
</dbReference>
<dbReference type="Pfam" id="PF08668">
    <property type="entry name" value="HDOD"/>
    <property type="match status" value="1"/>
</dbReference>
<dbReference type="STRING" id="246191.SAMN05660337_2875"/>
<proteinExistence type="predicted"/>
<dbReference type="Gene3D" id="3.40.50.2300">
    <property type="match status" value="1"/>
</dbReference>
<dbReference type="AlphaFoldDB" id="A0A1G9JN01"/>
<dbReference type="InterPro" id="IPR003607">
    <property type="entry name" value="HD/PDEase_dom"/>
</dbReference>
<dbReference type="NCBIfam" id="TIGR00277">
    <property type="entry name" value="HDIG"/>
    <property type="match status" value="1"/>
</dbReference>
<dbReference type="RefSeq" id="WP_092162309.1">
    <property type="nucleotide sequence ID" value="NZ_FNGA01000004.1"/>
</dbReference>
<dbReference type="Pfam" id="PF00072">
    <property type="entry name" value="Response_reg"/>
    <property type="match status" value="1"/>
</dbReference>
<protein>
    <submittedName>
        <fullName evidence="4">HDIG domain-containing protein</fullName>
    </submittedName>
</protein>
<dbReference type="EMBL" id="FNGA01000004">
    <property type="protein sequence ID" value="SDL38947.1"/>
    <property type="molecule type" value="Genomic_DNA"/>
</dbReference>
<keyword evidence="5" id="KW-1185">Reference proteome</keyword>
<dbReference type="SMART" id="SM00471">
    <property type="entry name" value="HDc"/>
    <property type="match status" value="1"/>
</dbReference>
<dbReference type="Proteomes" id="UP000199053">
    <property type="component" value="Unassembled WGS sequence"/>
</dbReference>
<keyword evidence="1" id="KW-0597">Phosphoprotein</keyword>
<feature type="modified residue" description="4-aspartylphosphate" evidence="1">
    <location>
        <position position="58"/>
    </location>
</feature>
<accession>A0A1G9JN01</accession>
<dbReference type="InterPro" id="IPR013976">
    <property type="entry name" value="HDOD"/>
</dbReference>